<comment type="caution">
    <text evidence="1">The sequence shown here is derived from an EMBL/GenBank/DDBJ whole genome shotgun (WGS) entry which is preliminary data.</text>
</comment>
<gene>
    <name evidence="1" type="ORF">S03H2_10971</name>
</gene>
<reference evidence="1" key="1">
    <citation type="journal article" date="2014" name="Front. Microbiol.">
        <title>High frequency of phylogenetically diverse reductive dehalogenase-homologous genes in deep subseafloor sedimentary metagenomes.</title>
        <authorList>
            <person name="Kawai M."/>
            <person name="Futagami T."/>
            <person name="Toyoda A."/>
            <person name="Takaki Y."/>
            <person name="Nishi S."/>
            <person name="Hori S."/>
            <person name="Arai W."/>
            <person name="Tsubouchi T."/>
            <person name="Morono Y."/>
            <person name="Uchiyama I."/>
            <person name="Ito T."/>
            <person name="Fujiyama A."/>
            <person name="Inagaki F."/>
            <person name="Takami H."/>
        </authorList>
    </citation>
    <scope>NUCLEOTIDE SEQUENCE</scope>
    <source>
        <strain evidence="1">Expedition CK06-06</strain>
    </source>
</reference>
<organism evidence="1">
    <name type="scientific">marine sediment metagenome</name>
    <dbReference type="NCBI Taxonomy" id="412755"/>
    <lineage>
        <taxon>unclassified sequences</taxon>
        <taxon>metagenomes</taxon>
        <taxon>ecological metagenomes</taxon>
    </lineage>
</organism>
<dbReference type="EMBL" id="BARU01005617">
    <property type="protein sequence ID" value="GAH38954.1"/>
    <property type="molecule type" value="Genomic_DNA"/>
</dbReference>
<proteinExistence type="predicted"/>
<dbReference type="AlphaFoldDB" id="X1GBL8"/>
<accession>X1GBL8</accession>
<sequence>MEITKFGLHSYYVSFTQPEMNIIDSLFEGKHLETEKTFLAMIQKCIEELLFAFNQNANDKT</sequence>
<evidence type="ECO:0000313" key="1">
    <source>
        <dbReference type="EMBL" id="GAH38954.1"/>
    </source>
</evidence>
<name>X1GBL8_9ZZZZ</name>
<protein>
    <submittedName>
        <fullName evidence="1">Uncharacterized protein</fullName>
    </submittedName>
</protein>